<dbReference type="Gene3D" id="2.40.30.170">
    <property type="match status" value="1"/>
</dbReference>
<dbReference type="Gene3D" id="1.10.287.470">
    <property type="entry name" value="Helix hairpin bin"/>
    <property type="match status" value="1"/>
</dbReference>
<sequence>MQKVLGVLLLISGLIATDIRAQELVAAQLATQREVLSGFTGARTLLTLSAEASGRVEEVNADVGDRIDAKRPLVCLDDTFIKLDLRANSAETQRLEVDVRHYRKQVKRFSQLLKQKSSSESQLDDAQRNLDSARSQIVSLKVQKEKLREKKNRHCINAPDGWHLVERHVERGQWINSGEPVVRVGDYSRLLVPFALSLAEFQTLQGLGEKLALFLPGLGQKMVAKIERVSPSFDEASHKIYVELEIAVDAGSARGGLRAELTLDLPARSGAVVLPAGAVSERYEEHWLKRTDGSDIRVVFLGRAKGRAGEWVRVTAPGVKPGDQFVMGGE</sequence>
<reference evidence="3 4" key="1">
    <citation type="journal article" date="2018" name="ISME J.">
        <title>Endosymbiont genomes yield clues of tubeworm success.</title>
        <authorList>
            <person name="Li Y."/>
            <person name="Liles M.R."/>
            <person name="Halanych K.M."/>
        </authorList>
    </citation>
    <scope>NUCLEOTIDE SEQUENCE [LARGE SCALE GENOMIC DNA]</scope>
    <source>
        <strain evidence="3">A1462</strain>
    </source>
</reference>
<dbReference type="InterPro" id="IPR006143">
    <property type="entry name" value="RND_pump_MFP"/>
</dbReference>
<evidence type="ECO:0000313" key="4">
    <source>
        <dbReference type="Proteomes" id="UP000254771"/>
    </source>
</evidence>
<keyword evidence="4" id="KW-1185">Reference proteome</keyword>
<dbReference type="NCBIfam" id="TIGR01730">
    <property type="entry name" value="RND_mfp"/>
    <property type="match status" value="1"/>
</dbReference>
<keyword evidence="2" id="KW-0175">Coiled coil</keyword>
<dbReference type="GO" id="GO:0015562">
    <property type="term" value="F:efflux transmembrane transporter activity"/>
    <property type="evidence" value="ECO:0007669"/>
    <property type="project" value="TreeGrafter"/>
</dbReference>
<comment type="similarity">
    <text evidence="1">Belongs to the membrane fusion protein (MFP) (TC 8.A.1) family.</text>
</comment>
<comment type="caution">
    <text evidence="3">The sequence shown here is derived from an EMBL/GenBank/DDBJ whole genome shotgun (WGS) entry which is preliminary data.</text>
</comment>
<dbReference type="PANTHER" id="PTHR30469">
    <property type="entry name" value="MULTIDRUG RESISTANCE PROTEIN MDTA"/>
    <property type="match status" value="1"/>
</dbReference>
<dbReference type="PANTHER" id="PTHR30469:SF15">
    <property type="entry name" value="HLYD FAMILY OF SECRETION PROTEINS"/>
    <property type="match status" value="1"/>
</dbReference>
<name>A0A370DS81_9GAMM</name>
<dbReference type="SUPFAM" id="SSF111369">
    <property type="entry name" value="HlyD-like secretion proteins"/>
    <property type="match status" value="1"/>
</dbReference>
<accession>A0A370DS81</accession>
<organism evidence="3 4">
    <name type="scientific">endosymbiont of Escarpia spicata</name>
    <dbReference type="NCBI Taxonomy" id="2200908"/>
    <lineage>
        <taxon>Bacteria</taxon>
        <taxon>Pseudomonadati</taxon>
        <taxon>Pseudomonadota</taxon>
        <taxon>Gammaproteobacteria</taxon>
        <taxon>sulfur-oxidizing symbionts</taxon>
    </lineage>
</organism>
<dbReference type="AlphaFoldDB" id="A0A370DS81"/>
<dbReference type="GO" id="GO:1990281">
    <property type="term" value="C:efflux pump complex"/>
    <property type="evidence" value="ECO:0007669"/>
    <property type="project" value="TreeGrafter"/>
</dbReference>
<protein>
    <submittedName>
        <fullName evidence="3">Efflux transporter periplasmic adaptor subunit</fullName>
    </submittedName>
</protein>
<gene>
    <name evidence="3" type="ORF">DIZ78_03140</name>
</gene>
<evidence type="ECO:0000313" key="3">
    <source>
        <dbReference type="EMBL" id="RDH87577.1"/>
    </source>
</evidence>
<evidence type="ECO:0000256" key="2">
    <source>
        <dbReference type="SAM" id="Coils"/>
    </source>
</evidence>
<feature type="coiled-coil region" evidence="2">
    <location>
        <begin position="109"/>
        <end position="150"/>
    </location>
</feature>
<evidence type="ECO:0000256" key="1">
    <source>
        <dbReference type="ARBA" id="ARBA00009477"/>
    </source>
</evidence>
<dbReference type="Gene3D" id="2.40.50.100">
    <property type="match status" value="1"/>
</dbReference>
<dbReference type="EMBL" id="QFXE01000005">
    <property type="protein sequence ID" value="RDH87577.1"/>
    <property type="molecule type" value="Genomic_DNA"/>
</dbReference>
<proteinExistence type="inferred from homology"/>
<dbReference type="Proteomes" id="UP000254771">
    <property type="component" value="Unassembled WGS sequence"/>
</dbReference>